<keyword evidence="4" id="KW-0804">Transcription</keyword>
<gene>
    <name evidence="7" type="ORF">G7Y85_06170</name>
</gene>
<evidence type="ECO:0000313" key="7">
    <source>
        <dbReference type="EMBL" id="NGY04342.1"/>
    </source>
</evidence>
<dbReference type="GO" id="GO:0003700">
    <property type="term" value="F:DNA-binding transcription factor activity"/>
    <property type="evidence" value="ECO:0007669"/>
    <property type="project" value="TreeGrafter"/>
</dbReference>
<keyword evidence="8" id="KW-1185">Reference proteome</keyword>
<protein>
    <submittedName>
        <fullName evidence="7">TetR/AcrR family transcriptional regulator</fullName>
    </submittedName>
</protein>
<dbReference type="InterPro" id="IPR050109">
    <property type="entry name" value="HTH-type_TetR-like_transc_reg"/>
</dbReference>
<dbReference type="PROSITE" id="PS50977">
    <property type="entry name" value="HTH_TETR_2"/>
    <property type="match status" value="1"/>
</dbReference>
<evidence type="ECO:0000313" key="8">
    <source>
        <dbReference type="Proteomes" id="UP000472676"/>
    </source>
</evidence>
<accession>A0A6M2BNY5</accession>
<dbReference type="GO" id="GO:0000976">
    <property type="term" value="F:transcription cis-regulatory region binding"/>
    <property type="evidence" value="ECO:0007669"/>
    <property type="project" value="TreeGrafter"/>
</dbReference>
<evidence type="ECO:0000256" key="1">
    <source>
        <dbReference type="ARBA" id="ARBA00002856"/>
    </source>
</evidence>
<dbReference type="InterPro" id="IPR001647">
    <property type="entry name" value="HTH_TetR"/>
</dbReference>
<dbReference type="InterPro" id="IPR003012">
    <property type="entry name" value="Tet_transcr_reg_TetR"/>
</dbReference>
<feature type="DNA-binding region" description="H-T-H motif" evidence="5">
    <location>
        <begin position="31"/>
        <end position="50"/>
    </location>
</feature>
<dbReference type="RefSeq" id="WP_166253544.1">
    <property type="nucleotide sequence ID" value="NZ_JAAMOW010000003.1"/>
</dbReference>
<name>A0A6M2BNY5_9GAMM</name>
<dbReference type="GO" id="GO:0046677">
    <property type="term" value="P:response to antibiotic"/>
    <property type="evidence" value="ECO:0007669"/>
    <property type="project" value="InterPro"/>
</dbReference>
<evidence type="ECO:0000256" key="5">
    <source>
        <dbReference type="PROSITE-ProRule" id="PRU00335"/>
    </source>
</evidence>
<sequence>MGRPAKPLISRERAARAALGAIDIHGLDALSLELVAQRLGVKAPSLYYHFRHKAELMAEVARLILMDAKLPRDPSPDWKEAMLALNIAVRRSILQHPNAAPLLLQFFPRHLLLGAYDHWIGLYPIPMEQRMVLVEGLEKLTFGSALFEAAYRSRGIEPMPQFDRSRLPQLSEALRANHLDGEALFVATVRHYLDGFTSTVPKAVGKAGKAVAKKAPAKKPATRRRVTGR</sequence>
<proteinExistence type="predicted"/>
<dbReference type="Pfam" id="PF00440">
    <property type="entry name" value="TetR_N"/>
    <property type="match status" value="1"/>
</dbReference>
<feature type="domain" description="HTH tetR-type" evidence="6">
    <location>
        <begin position="8"/>
        <end position="68"/>
    </location>
</feature>
<dbReference type="PRINTS" id="PR00400">
    <property type="entry name" value="TETREPRESSOR"/>
</dbReference>
<comment type="caution">
    <text evidence="7">The sequence shown here is derived from an EMBL/GenBank/DDBJ whole genome shotgun (WGS) entry which is preliminary data.</text>
</comment>
<comment type="function">
    <text evidence="1">TetR is the repressor of the tetracycline resistance element; its N-terminal region forms a helix-turn-helix structure and binds DNA. Binding of tetracycline to TetR reduces the repressor affinity for the tetracycline resistance gene (tetA) promoter operator sites.</text>
</comment>
<dbReference type="InterPro" id="IPR009057">
    <property type="entry name" value="Homeodomain-like_sf"/>
</dbReference>
<dbReference type="PANTHER" id="PTHR30055">
    <property type="entry name" value="HTH-TYPE TRANSCRIPTIONAL REGULATOR RUTR"/>
    <property type="match status" value="1"/>
</dbReference>
<dbReference type="GO" id="GO:0045892">
    <property type="term" value="P:negative regulation of DNA-templated transcription"/>
    <property type="evidence" value="ECO:0007669"/>
    <property type="project" value="InterPro"/>
</dbReference>
<reference evidence="7 8" key="1">
    <citation type="journal article" date="2014" name="Int. J. Syst. Evol. Microbiol.">
        <title>Solimonas terrae sp. nov., isolated from soil.</title>
        <authorList>
            <person name="Kim S.J."/>
            <person name="Moon J.Y."/>
            <person name="Weon H.Y."/>
            <person name="Ahn J.H."/>
            <person name="Chen W.M."/>
            <person name="Kwon S.W."/>
        </authorList>
    </citation>
    <scope>NUCLEOTIDE SEQUENCE [LARGE SCALE GENOMIC DNA]</scope>
    <source>
        <strain evidence="7 8">KIS83-12</strain>
    </source>
</reference>
<keyword evidence="3 5" id="KW-0238">DNA-binding</keyword>
<organism evidence="7 8">
    <name type="scientific">Solimonas terrae</name>
    <dbReference type="NCBI Taxonomy" id="1396819"/>
    <lineage>
        <taxon>Bacteria</taxon>
        <taxon>Pseudomonadati</taxon>
        <taxon>Pseudomonadota</taxon>
        <taxon>Gammaproteobacteria</taxon>
        <taxon>Nevskiales</taxon>
        <taxon>Nevskiaceae</taxon>
        <taxon>Solimonas</taxon>
    </lineage>
</organism>
<evidence type="ECO:0000256" key="3">
    <source>
        <dbReference type="ARBA" id="ARBA00023125"/>
    </source>
</evidence>
<dbReference type="SUPFAM" id="SSF46689">
    <property type="entry name" value="Homeodomain-like"/>
    <property type="match status" value="1"/>
</dbReference>
<evidence type="ECO:0000256" key="4">
    <source>
        <dbReference type="ARBA" id="ARBA00023163"/>
    </source>
</evidence>
<dbReference type="Gene3D" id="1.10.357.10">
    <property type="entry name" value="Tetracycline Repressor, domain 2"/>
    <property type="match status" value="1"/>
</dbReference>
<evidence type="ECO:0000256" key="2">
    <source>
        <dbReference type="ARBA" id="ARBA00023015"/>
    </source>
</evidence>
<dbReference type="InterPro" id="IPR036271">
    <property type="entry name" value="Tet_transcr_reg_TetR-rel_C_sf"/>
</dbReference>
<keyword evidence="2" id="KW-0805">Transcription regulation</keyword>
<dbReference type="EMBL" id="JAAMOW010000003">
    <property type="protein sequence ID" value="NGY04342.1"/>
    <property type="molecule type" value="Genomic_DNA"/>
</dbReference>
<dbReference type="Proteomes" id="UP000472676">
    <property type="component" value="Unassembled WGS sequence"/>
</dbReference>
<dbReference type="AlphaFoldDB" id="A0A6M2BNY5"/>
<dbReference type="PANTHER" id="PTHR30055:SF151">
    <property type="entry name" value="TRANSCRIPTIONAL REGULATORY PROTEIN"/>
    <property type="match status" value="1"/>
</dbReference>
<dbReference type="SUPFAM" id="SSF48498">
    <property type="entry name" value="Tetracyclin repressor-like, C-terminal domain"/>
    <property type="match status" value="1"/>
</dbReference>
<evidence type="ECO:0000259" key="6">
    <source>
        <dbReference type="PROSITE" id="PS50977"/>
    </source>
</evidence>